<evidence type="ECO:0000256" key="5">
    <source>
        <dbReference type="ARBA" id="ARBA00023136"/>
    </source>
</evidence>
<dbReference type="Gene3D" id="3.90.1310.10">
    <property type="entry name" value="Penicillin-binding protein 2a (Domain 2)"/>
    <property type="match status" value="1"/>
</dbReference>
<keyword evidence="11" id="KW-1185">Reference proteome</keyword>
<evidence type="ECO:0000256" key="2">
    <source>
        <dbReference type="ARBA" id="ARBA00004752"/>
    </source>
</evidence>
<evidence type="ECO:0000256" key="6">
    <source>
        <dbReference type="ARBA" id="ARBA00034000"/>
    </source>
</evidence>
<comment type="caution">
    <text evidence="10">The sequence shown here is derived from an EMBL/GenBank/DDBJ whole genome shotgun (WGS) entry which is preliminary data.</text>
</comment>
<dbReference type="EMBL" id="BAAADO010000004">
    <property type="protein sequence ID" value="GAA0494979.1"/>
    <property type="molecule type" value="Genomic_DNA"/>
</dbReference>
<dbReference type="InterPro" id="IPR005543">
    <property type="entry name" value="PASTA_dom"/>
</dbReference>
<name>A0ABN1BDH0_9BACI</name>
<dbReference type="SUPFAM" id="SSF54184">
    <property type="entry name" value="Penicillin-binding protein 2x (pbp-2x), c-terminal domain"/>
    <property type="match status" value="2"/>
</dbReference>
<evidence type="ECO:0000313" key="11">
    <source>
        <dbReference type="Proteomes" id="UP001500880"/>
    </source>
</evidence>
<evidence type="ECO:0000256" key="3">
    <source>
        <dbReference type="ARBA" id="ARBA00007171"/>
    </source>
</evidence>
<dbReference type="Pfam" id="PF03717">
    <property type="entry name" value="PBP_dimer"/>
    <property type="match status" value="1"/>
</dbReference>
<evidence type="ECO:0000256" key="7">
    <source>
        <dbReference type="SAM" id="MobiDB-lite"/>
    </source>
</evidence>
<dbReference type="PROSITE" id="PS51178">
    <property type="entry name" value="PASTA"/>
    <property type="match status" value="2"/>
</dbReference>
<feature type="transmembrane region" description="Helical" evidence="8">
    <location>
        <begin position="9"/>
        <end position="31"/>
    </location>
</feature>
<dbReference type="Gene3D" id="3.40.710.10">
    <property type="entry name" value="DD-peptidase/beta-lactamase superfamily"/>
    <property type="match status" value="1"/>
</dbReference>
<dbReference type="SUPFAM" id="SSF56519">
    <property type="entry name" value="Penicillin binding protein dimerisation domain"/>
    <property type="match status" value="1"/>
</dbReference>
<keyword evidence="8" id="KW-0812">Transmembrane</keyword>
<comment type="catalytic activity">
    <reaction evidence="6">
        <text>Preferential cleavage: (Ac)2-L-Lys-D-Ala-|-D-Ala. Also transpeptidation of peptidyl-alanyl moieties that are N-acyl substituents of D-alanine.</text>
        <dbReference type="EC" id="3.4.16.4"/>
    </reaction>
</comment>
<keyword evidence="5 8" id="KW-0472">Membrane</keyword>
<evidence type="ECO:0000256" key="4">
    <source>
        <dbReference type="ARBA" id="ARBA00012448"/>
    </source>
</evidence>
<feature type="compositionally biased region" description="Acidic residues" evidence="7">
    <location>
        <begin position="733"/>
        <end position="744"/>
    </location>
</feature>
<sequence length="744" mass="82984">MKKLPSTNVFAILFMVIFGIIFVFLFSRLMYIQASGEVDGVDLNKWAEKQRTASYTLDAERGRILDRTGMVLADNRPSYRVYAVLDEDYSKNSEEALHVKDPVKTANKLAPVLGMDANKIAEVIQNGQERDAFQVEFGASGEDLTEEKKEEIEKLDLPGIYFQEGQKRYYPNDRFASHVIGFTQQEEDKLKGILGIEKSMNSQLTGQDGYISYQQDQYANKLLNPNEILKQPQDGENVYLTLDQKIQTFLEDTMSDIYEQYNPKQMMAVVMNPETGEVLAMANRPTFNPNTRENIDNWYNDIVSYPFAPGSTMKIFTVAAAMDAGVYNGNETFQSGRYKFMDGAKPVRDHNWGKGWGTITYDEGIRRSSNVAVSKLVWEKLGTEKFLEYLKRFDFHQKTGIDLSGEAAGQITYKWPSDKVRTAFGQSTTLTPIQLMKGATAIANDGKMMKPYVISKVKDADDSKTIKETKPQVVDEPIKAETAKKVRDLLGTVISSEDGTGQEYQLDDYSVAGKTGTAQLPDPENGGFLTGRENYIFSFLGMAPKEDPELMMYVAVKQPELENTEAGSEPVSYIFKSVMEKSLHYLNITPDKKTKGLSVDSIELSDYKGQSVEAVKQSLGKQKVQTEVIGNGDKVRATLPQAGNKVLPESTVMLLTDGDAVIPDLTGWSLREVLKYASVYDLKVEHIGNGYVVHQSVDPGANVKKGSYLSIKLELPNGSDNEKSGTEDRADADTENLEETDESG</sequence>
<dbReference type="CDD" id="cd06576">
    <property type="entry name" value="PASTA_Pbp2x-like_1"/>
    <property type="match status" value="1"/>
</dbReference>
<dbReference type="EC" id="3.4.16.4" evidence="4"/>
<dbReference type="InterPro" id="IPR036138">
    <property type="entry name" value="PBP_dimer_sf"/>
</dbReference>
<dbReference type="InterPro" id="IPR001460">
    <property type="entry name" value="PCN-bd_Tpept"/>
</dbReference>
<keyword evidence="8" id="KW-1133">Transmembrane helix</keyword>
<dbReference type="PANTHER" id="PTHR30627">
    <property type="entry name" value="PEPTIDOGLYCAN D,D-TRANSPEPTIDASE"/>
    <property type="match status" value="1"/>
</dbReference>
<dbReference type="CDD" id="cd06575">
    <property type="entry name" value="PASTA_Pbp2x-like_2"/>
    <property type="match status" value="1"/>
</dbReference>
<dbReference type="InterPro" id="IPR050515">
    <property type="entry name" value="Beta-lactam/transpept"/>
</dbReference>
<accession>A0ABN1BDH0</accession>
<comment type="subcellular location">
    <subcellularLocation>
        <location evidence="1">Membrane</location>
    </subcellularLocation>
</comment>
<dbReference type="PANTHER" id="PTHR30627:SF26">
    <property type="entry name" value="PENICILLIN-BINDING PROTEIN 2B"/>
    <property type="match status" value="1"/>
</dbReference>
<protein>
    <recommendedName>
        <fullName evidence="4">serine-type D-Ala-D-Ala carboxypeptidase</fullName>
        <ecNumber evidence="4">3.4.16.4</ecNumber>
    </recommendedName>
</protein>
<gene>
    <name evidence="10" type="primary">pbpB</name>
    <name evidence="10" type="ORF">GCM10008986_22050</name>
</gene>
<evidence type="ECO:0000313" key="10">
    <source>
        <dbReference type="EMBL" id="GAA0494979.1"/>
    </source>
</evidence>
<feature type="domain" description="PASTA" evidence="9">
    <location>
        <begin position="659"/>
        <end position="715"/>
    </location>
</feature>
<comment type="similarity">
    <text evidence="3">Belongs to the transpeptidase family.</text>
</comment>
<dbReference type="Pfam" id="PF03793">
    <property type="entry name" value="PASTA"/>
    <property type="match status" value="2"/>
</dbReference>
<dbReference type="SMART" id="SM00740">
    <property type="entry name" value="PASTA"/>
    <property type="match status" value="2"/>
</dbReference>
<feature type="compositionally biased region" description="Basic and acidic residues" evidence="7">
    <location>
        <begin position="720"/>
        <end position="732"/>
    </location>
</feature>
<dbReference type="InterPro" id="IPR005311">
    <property type="entry name" value="PBP_dimer"/>
</dbReference>
<evidence type="ECO:0000259" key="9">
    <source>
        <dbReference type="PROSITE" id="PS51178"/>
    </source>
</evidence>
<feature type="region of interest" description="Disordered" evidence="7">
    <location>
        <begin position="714"/>
        <end position="744"/>
    </location>
</feature>
<dbReference type="Gene3D" id="2.20.70.70">
    <property type="match status" value="1"/>
</dbReference>
<evidence type="ECO:0000256" key="8">
    <source>
        <dbReference type="SAM" id="Phobius"/>
    </source>
</evidence>
<dbReference type="Proteomes" id="UP001500880">
    <property type="component" value="Unassembled WGS sequence"/>
</dbReference>
<dbReference type="Gene3D" id="3.30.70.2110">
    <property type="match status" value="1"/>
</dbReference>
<dbReference type="SUPFAM" id="SSF56601">
    <property type="entry name" value="beta-lactamase/transpeptidase-like"/>
    <property type="match status" value="1"/>
</dbReference>
<dbReference type="InterPro" id="IPR012338">
    <property type="entry name" value="Beta-lactam/transpept-like"/>
</dbReference>
<evidence type="ECO:0000256" key="1">
    <source>
        <dbReference type="ARBA" id="ARBA00004370"/>
    </source>
</evidence>
<comment type="pathway">
    <text evidence="2">Cell wall biogenesis; peptidoglycan biosynthesis.</text>
</comment>
<dbReference type="RefSeq" id="WP_343840906.1">
    <property type="nucleotide sequence ID" value="NZ_BAAADO010000004.1"/>
</dbReference>
<dbReference type="Pfam" id="PF00905">
    <property type="entry name" value="Transpeptidase"/>
    <property type="match status" value="1"/>
</dbReference>
<reference evidence="10 11" key="1">
    <citation type="journal article" date="2019" name="Int. J. Syst. Evol. Microbiol.">
        <title>The Global Catalogue of Microorganisms (GCM) 10K type strain sequencing project: providing services to taxonomists for standard genome sequencing and annotation.</title>
        <authorList>
            <consortium name="The Broad Institute Genomics Platform"/>
            <consortium name="The Broad Institute Genome Sequencing Center for Infectious Disease"/>
            <person name="Wu L."/>
            <person name="Ma J."/>
        </authorList>
    </citation>
    <scope>NUCLEOTIDE SEQUENCE [LARGE SCALE GENOMIC DNA]</scope>
    <source>
        <strain evidence="10 11">JCM 12389</strain>
    </source>
</reference>
<feature type="domain" description="PASTA" evidence="9">
    <location>
        <begin position="598"/>
        <end position="658"/>
    </location>
</feature>
<proteinExistence type="inferred from homology"/>
<organism evidence="10 11">
    <name type="scientific">Salinibacillus aidingensis</name>
    <dbReference type="NCBI Taxonomy" id="237684"/>
    <lineage>
        <taxon>Bacteria</taxon>
        <taxon>Bacillati</taxon>
        <taxon>Bacillota</taxon>
        <taxon>Bacilli</taxon>
        <taxon>Bacillales</taxon>
        <taxon>Bacillaceae</taxon>
        <taxon>Salinibacillus</taxon>
    </lineage>
</organism>